<feature type="domain" description="N-acetyltransferase" evidence="3">
    <location>
        <begin position="4"/>
        <end position="146"/>
    </location>
</feature>
<dbReference type="Pfam" id="PF00583">
    <property type="entry name" value="Acetyltransf_1"/>
    <property type="match status" value="1"/>
</dbReference>
<dbReference type="CDD" id="cd04301">
    <property type="entry name" value="NAT_SF"/>
    <property type="match status" value="1"/>
</dbReference>
<evidence type="ECO:0000313" key="5">
    <source>
        <dbReference type="Proteomes" id="UP000521922"/>
    </source>
</evidence>
<dbReference type="PROSITE" id="PS51186">
    <property type="entry name" value="GNAT"/>
    <property type="match status" value="1"/>
</dbReference>
<dbReference type="AlphaFoldDB" id="A0A7Y9DLN5"/>
<keyword evidence="4" id="KW-0689">Ribosomal protein</keyword>
<reference evidence="4 5" key="1">
    <citation type="submission" date="2020-07" db="EMBL/GenBank/DDBJ databases">
        <title>Sequencing the genomes of 1000 actinobacteria strains.</title>
        <authorList>
            <person name="Klenk H.-P."/>
        </authorList>
    </citation>
    <scope>NUCLEOTIDE SEQUENCE [LARGE SCALE GENOMIC DNA]</scope>
    <source>
        <strain evidence="4 5">DSM 7487</strain>
    </source>
</reference>
<dbReference type="InterPro" id="IPR016181">
    <property type="entry name" value="Acyl_CoA_acyltransferase"/>
</dbReference>
<dbReference type="PANTHER" id="PTHR43877">
    <property type="entry name" value="AMINOALKYLPHOSPHONATE N-ACETYLTRANSFERASE-RELATED-RELATED"/>
    <property type="match status" value="1"/>
</dbReference>
<dbReference type="InterPro" id="IPR000182">
    <property type="entry name" value="GNAT_dom"/>
</dbReference>
<dbReference type="Gene3D" id="3.40.630.30">
    <property type="match status" value="1"/>
</dbReference>
<gene>
    <name evidence="4" type="ORF">BJ968_002341</name>
</gene>
<sequence length="155" mass="16691">MTGARFRPLTAGDLPGLRWAGSPTLLRALRADLGRGADVEHLAAVVDGAVRGFGAVDLVVQPGRGALFGLVVHPAHRSRGLGTALVRALEERARARGARGAVLEVEVDNPRALALYERLGYRRAGTTVASWTAERPDGTTYEHRARCRVLRRPLL</sequence>
<proteinExistence type="predicted"/>
<dbReference type="SUPFAM" id="SSF55729">
    <property type="entry name" value="Acyl-CoA N-acyltransferases (Nat)"/>
    <property type="match status" value="1"/>
</dbReference>
<protein>
    <submittedName>
        <fullName evidence="4">Ribosomal protein S18 acetylase RimI-like enzyme</fullName>
    </submittedName>
</protein>
<keyword evidence="1" id="KW-0808">Transferase</keyword>
<evidence type="ECO:0000313" key="4">
    <source>
        <dbReference type="EMBL" id="NYD22801.1"/>
    </source>
</evidence>
<name>A0A7Y9DLN5_9ACTN</name>
<evidence type="ECO:0000256" key="1">
    <source>
        <dbReference type="ARBA" id="ARBA00022679"/>
    </source>
</evidence>
<comment type="caution">
    <text evidence="4">The sequence shown here is derived from an EMBL/GenBank/DDBJ whole genome shotgun (WGS) entry which is preliminary data.</text>
</comment>
<keyword evidence="5" id="KW-1185">Reference proteome</keyword>
<dbReference type="EMBL" id="JACCBB010000001">
    <property type="protein sequence ID" value="NYD22801.1"/>
    <property type="molecule type" value="Genomic_DNA"/>
</dbReference>
<keyword evidence="2" id="KW-0012">Acyltransferase</keyword>
<dbReference type="GO" id="GO:0005840">
    <property type="term" value="C:ribosome"/>
    <property type="evidence" value="ECO:0007669"/>
    <property type="project" value="UniProtKB-KW"/>
</dbReference>
<evidence type="ECO:0000259" key="3">
    <source>
        <dbReference type="PROSITE" id="PS51186"/>
    </source>
</evidence>
<dbReference type="RefSeq" id="WP_179752037.1">
    <property type="nucleotide sequence ID" value="NZ_BAAAGN010000020.1"/>
</dbReference>
<dbReference type="Proteomes" id="UP000521922">
    <property type="component" value="Unassembled WGS sequence"/>
</dbReference>
<organism evidence="4 5">
    <name type="scientific">Kineococcus aurantiacus</name>
    <dbReference type="NCBI Taxonomy" id="37633"/>
    <lineage>
        <taxon>Bacteria</taxon>
        <taxon>Bacillati</taxon>
        <taxon>Actinomycetota</taxon>
        <taxon>Actinomycetes</taxon>
        <taxon>Kineosporiales</taxon>
        <taxon>Kineosporiaceae</taxon>
        <taxon>Kineococcus</taxon>
    </lineage>
</organism>
<dbReference type="InterPro" id="IPR050832">
    <property type="entry name" value="Bact_Acetyltransf"/>
</dbReference>
<dbReference type="GO" id="GO:0016747">
    <property type="term" value="F:acyltransferase activity, transferring groups other than amino-acyl groups"/>
    <property type="evidence" value="ECO:0007669"/>
    <property type="project" value="InterPro"/>
</dbReference>
<keyword evidence="4" id="KW-0687">Ribonucleoprotein</keyword>
<accession>A0A7Y9DLN5</accession>
<evidence type="ECO:0000256" key="2">
    <source>
        <dbReference type="ARBA" id="ARBA00023315"/>
    </source>
</evidence>